<proteinExistence type="predicted"/>
<sequence>MHFTPTYSSWLNQVENWFSRIQRDVIARGVFTSVKDLDRKLMRYIREHNQNPKPIKWKYDDPSRRIRPVPSQ</sequence>
<gene>
    <name evidence="3" type="ORF">PAMC26577_37665</name>
</gene>
<dbReference type="AlphaFoldDB" id="A0A242M5W7"/>
<feature type="region of interest" description="Disordered" evidence="1">
    <location>
        <begin position="52"/>
        <end position="72"/>
    </location>
</feature>
<dbReference type="InterPro" id="IPR038717">
    <property type="entry name" value="Tc1-like_DDE_dom"/>
</dbReference>
<name>A0A242M5W7_CABSO</name>
<evidence type="ECO:0000259" key="2">
    <source>
        <dbReference type="Pfam" id="PF13358"/>
    </source>
</evidence>
<dbReference type="Proteomes" id="UP000195221">
    <property type="component" value="Unassembled WGS sequence"/>
</dbReference>
<protein>
    <submittedName>
        <fullName evidence="3">Mobile element protein</fullName>
    </submittedName>
</protein>
<dbReference type="Pfam" id="PF13358">
    <property type="entry name" value="DDE_3"/>
    <property type="match status" value="1"/>
</dbReference>
<reference evidence="3 4" key="1">
    <citation type="submission" date="2017-03" db="EMBL/GenBank/DDBJ databases">
        <title>Genome analysis of strain PAMC 26577.</title>
        <authorList>
            <person name="Oh H.-M."/>
            <person name="Yang J.-A."/>
        </authorList>
    </citation>
    <scope>NUCLEOTIDE SEQUENCE [LARGE SCALE GENOMIC DNA]</scope>
    <source>
        <strain evidence="3 4">PAMC 26577</strain>
    </source>
</reference>
<dbReference type="EMBL" id="NBTZ01000160">
    <property type="protein sequence ID" value="OTP66421.1"/>
    <property type="molecule type" value="Genomic_DNA"/>
</dbReference>
<feature type="domain" description="Tc1-like transposase DDE" evidence="2">
    <location>
        <begin position="2"/>
        <end position="37"/>
    </location>
</feature>
<evidence type="ECO:0000256" key="1">
    <source>
        <dbReference type="SAM" id="MobiDB-lite"/>
    </source>
</evidence>
<evidence type="ECO:0000313" key="4">
    <source>
        <dbReference type="Proteomes" id="UP000195221"/>
    </source>
</evidence>
<evidence type="ECO:0000313" key="3">
    <source>
        <dbReference type="EMBL" id="OTP66421.1"/>
    </source>
</evidence>
<organism evidence="3 4">
    <name type="scientific">Caballeronia sordidicola</name>
    <name type="common">Burkholderia sordidicola</name>
    <dbReference type="NCBI Taxonomy" id="196367"/>
    <lineage>
        <taxon>Bacteria</taxon>
        <taxon>Pseudomonadati</taxon>
        <taxon>Pseudomonadota</taxon>
        <taxon>Betaproteobacteria</taxon>
        <taxon>Burkholderiales</taxon>
        <taxon>Burkholderiaceae</taxon>
        <taxon>Caballeronia</taxon>
    </lineage>
</organism>
<accession>A0A242M5W7</accession>
<comment type="caution">
    <text evidence="3">The sequence shown here is derived from an EMBL/GenBank/DDBJ whole genome shotgun (WGS) entry which is preliminary data.</text>
</comment>